<organism evidence="1 2">
    <name type="scientific">Chloroflexus islandicus</name>
    <dbReference type="NCBI Taxonomy" id="1707952"/>
    <lineage>
        <taxon>Bacteria</taxon>
        <taxon>Bacillati</taxon>
        <taxon>Chloroflexota</taxon>
        <taxon>Chloroflexia</taxon>
        <taxon>Chloroflexales</taxon>
        <taxon>Chloroflexineae</taxon>
        <taxon>Chloroflexaceae</taxon>
        <taxon>Chloroflexus</taxon>
    </lineage>
</organism>
<dbReference type="OrthoDB" id="162337at2"/>
<dbReference type="EMBL" id="LWQS01000077">
    <property type="protein sequence ID" value="OAN43652.1"/>
    <property type="molecule type" value="Genomic_DNA"/>
</dbReference>
<sequence>MSSFASLFSGANFQGTIQRFAADNGWTVSDINSKQARLRFTARSGSTQILYITRYDTTLEFSVPSAIMFNSEDQIPHYLSTILLKRNAQRKVGFWCIEEIQNRQVYSCMHNAELQLIDSKYFRTVVVALVEECDEFEQIIARMLRS</sequence>
<reference evidence="1 2" key="1">
    <citation type="submission" date="2016-04" db="EMBL/GenBank/DDBJ databases">
        <title>Chloroflexus islandicus sp. nov., a thermophilic filamentous anoxygenic phototrophic bacterium from geyser Strokkur (Iceland).</title>
        <authorList>
            <person name="Gaisin V.A."/>
            <person name="Kalashnikov A.M."/>
            <person name="Sukhacheva M.V."/>
            <person name="Grouzdev D.S."/>
            <person name="Ivanov T.M."/>
            <person name="Kuznetsov B."/>
            <person name="Gorlenko V.M."/>
        </authorList>
    </citation>
    <scope>NUCLEOTIDE SEQUENCE [LARGE SCALE GENOMIC DNA]</scope>
    <source>
        <strain evidence="2">isl-2</strain>
    </source>
</reference>
<name>A0A178M4H8_9CHLR</name>
<evidence type="ECO:0000313" key="1">
    <source>
        <dbReference type="EMBL" id="OAN43652.1"/>
    </source>
</evidence>
<proteinExistence type="predicted"/>
<evidence type="ECO:0008006" key="3">
    <source>
        <dbReference type="Google" id="ProtNLM"/>
    </source>
</evidence>
<accession>A0A178M4H8</accession>
<dbReference type="RefSeq" id="WP_066790026.1">
    <property type="nucleotide sequence ID" value="NZ_LWQS01000077.1"/>
</dbReference>
<protein>
    <recommendedName>
        <fullName evidence="3">YbjN domain-containing protein</fullName>
    </recommendedName>
</protein>
<gene>
    <name evidence="1" type="ORF">A6A03_18070</name>
</gene>
<comment type="caution">
    <text evidence="1">The sequence shown here is derived from an EMBL/GenBank/DDBJ whole genome shotgun (WGS) entry which is preliminary data.</text>
</comment>
<evidence type="ECO:0000313" key="2">
    <source>
        <dbReference type="Proteomes" id="UP000078287"/>
    </source>
</evidence>
<keyword evidence="2" id="KW-1185">Reference proteome</keyword>
<dbReference type="AlphaFoldDB" id="A0A178M4H8"/>
<dbReference type="Proteomes" id="UP000078287">
    <property type="component" value="Unassembled WGS sequence"/>
</dbReference>